<sequence>MIHRGVQYTVVATAEPDIWEWRYEFGDQVKTGRTQTRLAALAARRVKSKIDAALRATQTGSVTAANVAERLDLTKATSHGLT</sequence>
<dbReference type="EMBL" id="JABFDN010000007">
    <property type="protein sequence ID" value="NPU67502.1"/>
    <property type="molecule type" value="Genomic_DNA"/>
</dbReference>
<evidence type="ECO:0000313" key="1">
    <source>
        <dbReference type="EMBL" id="NPU67502.1"/>
    </source>
</evidence>
<protein>
    <submittedName>
        <fullName evidence="1">Uncharacterized protein</fullName>
    </submittedName>
</protein>
<name>A0ABX2CH23_9BRAD</name>
<dbReference type="Proteomes" id="UP000886476">
    <property type="component" value="Unassembled WGS sequence"/>
</dbReference>
<keyword evidence="2" id="KW-1185">Reference proteome</keyword>
<reference evidence="1" key="1">
    <citation type="submission" date="2020-05" db="EMBL/GenBank/DDBJ databases">
        <title>Nod-independent and nitrogen-fixing Bradyrhizobium aeschynomene sp. nov. isolated from nodules of Aeschynomene indica.</title>
        <authorList>
            <person name="Zhang Z."/>
        </authorList>
    </citation>
    <scope>NUCLEOTIDE SEQUENCE</scope>
    <source>
        <strain evidence="1">83012</strain>
    </source>
</reference>
<evidence type="ECO:0000313" key="2">
    <source>
        <dbReference type="Proteomes" id="UP000886476"/>
    </source>
</evidence>
<gene>
    <name evidence="1" type="ORF">HL667_21040</name>
</gene>
<accession>A0ABX2CH23</accession>
<proteinExistence type="predicted"/>
<comment type="caution">
    <text evidence="1">The sequence shown here is derived from an EMBL/GenBank/DDBJ whole genome shotgun (WGS) entry which is preliminary data.</text>
</comment>
<organism evidence="1 2">
    <name type="scientific">Bradyrhizobium aeschynomenes</name>
    <dbReference type="NCBI Taxonomy" id="2734909"/>
    <lineage>
        <taxon>Bacteria</taxon>
        <taxon>Pseudomonadati</taxon>
        <taxon>Pseudomonadota</taxon>
        <taxon>Alphaproteobacteria</taxon>
        <taxon>Hyphomicrobiales</taxon>
        <taxon>Nitrobacteraceae</taxon>
        <taxon>Bradyrhizobium</taxon>
    </lineage>
</organism>
<dbReference type="RefSeq" id="WP_172112589.1">
    <property type="nucleotide sequence ID" value="NZ_JABFDM010000005.1"/>
</dbReference>